<dbReference type="PATRIC" id="fig|1410950.3.peg.1108"/>
<dbReference type="InterPro" id="IPR025591">
    <property type="entry name" value="RloB"/>
</dbReference>
<comment type="caution">
    <text evidence="2">The sequence shown here is derived from an EMBL/GenBank/DDBJ whole genome shotgun (WGS) entry which is preliminary data.</text>
</comment>
<dbReference type="Pfam" id="PF13707">
    <property type="entry name" value="RloB"/>
    <property type="match status" value="1"/>
</dbReference>
<evidence type="ECO:0000313" key="2">
    <source>
        <dbReference type="EMBL" id="ETK04587.1"/>
    </source>
</evidence>
<reference evidence="2 3" key="1">
    <citation type="submission" date="2013-11" db="EMBL/GenBank/DDBJ databases">
        <title>Single cell genomics of uncultured Tannerella BU063 (oral taxon 286).</title>
        <authorList>
            <person name="Beall C.J."/>
            <person name="Campbell A.G."/>
            <person name="Griffen A.L."/>
            <person name="Podar M."/>
            <person name="Leys E.J."/>
        </authorList>
    </citation>
    <scope>NUCLEOTIDE SEQUENCE [LARGE SCALE GENOMIC DNA]</scope>
    <source>
        <strain evidence="2">Cell 5</strain>
    </source>
</reference>
<dbReference type="EMBL" id="AYYC01000635">
    <property type="protein sequence ID" value="ETK04587.1"/>
    <property type="molecule type" value="Genomic_DNA"/>
</dbReference>
<dbReference type="Proteomes" id="UP000018872">
    <property type="component" value="Unassembled WGS sequence"/>
</dbReference>
<evidence type="ECO:0000313" key="3">
    <source>
        <dbReference type="Proteomes" id="UP000018872"/>
    </source>
</evidence>
<dbReference type="AlphaFoldDB" id="W2CDR5"/>
<sequence length="231" mass="27425">MSHPKVGEIKMPRKHSRNVSSQKREEKFEPKEEQIRFLIVCEGEETERNYFNAIIDKIPTVRNGSEVKGVGMNTVSLVNRALEIKEDLEQKNDMTFDQVWVVFDKDNFESFNKAIEMANTHGIQSAWTNESFELWFYLHFDYLDTGISRSQYIEKLEKKISTKKGEKFKYEKEDPRIYELLQKYGDENLAIRYAQKLRESYEDTNYAKHNPCTMVDKLVEKLNSFKQHKEL</sequence>
<organism evidence="2 3">
    <name type="scientific">Tannerella sp. oral taxon BU063 isolate Cell 5</name>
    <dbReference type="NCBI Taxonomy" id="1410950"/>
    <lineage>
        <taxon>Bacteria</taxon>
        <taxon>Pseudomonadati</taxon>
        <taxon>Bacteroidota</taxon>
        <taxon>Bacteroidia</taxon>
        <taxon>Bacteroidales</taxon>
        <taxon>Tannerellaceae</taxon>
        <taxon>Tannerella</taxon>
    </lineage>
</organism>
<gene>
    <name evidence="2" type="ORF">T229_08085</name>
</gene>
<evidence type="ECO:0000256" key="1">
    <source>
        <dbReference type="SAM" id="MobiDB-lite"/>
    </source>
</evidence>
<name>W2CDR5_9BACT</name>
<feature type="compositionally biased region" description="Basic and acidic residues" evidence="1">
    <location>
        <begin position="1"/>
        <end position="11"/>
    </location>
</feature>
<protein>
    <submittedName>
        <fullName evidence="2">RloB-like protein</fullName>
    </submittedName>
</protein>
<feature type="region of interest" description="Disordered" evidence="1">
    <location>
        <begin position="1"/>
        <end position="27"/>
    </location>
</feature>
<proteinExistence type="predicted"/>
<accession>W2CDR5</accession>